<protein>
    <submittedName>
        <fullName evidence="2">Uncharacterized protein</fullName>
    </submittedName>
</protein>
<proteinExistence type="predicted"/>
<keyword evidence="3" id="KW-1185">Reference proteome</keyword>
<evidence type="ECO:0000313" key="3">
    <source>
        <dbReference type="Proteomes" id="UP001162483"/>
    </source>
</evidence>
<sequence length="48" mass="4906">AVTPVLCPASSDPCPLPRQQRPLSSAPPAVIPVLCPASSDPCPLPCQQ</sequence>
<accession>A0ABN9B026</accession>
<comment type="caution">
    <text evidence="2">The sequence shown here is derived from an EMBL/GenBank/DDBJ whole genome shotgun (WGS) entry which is preliminary data.</text>
</comment>
<organism evidence="2 3">
    <name type="scientific">Staurois parvus</name>
    <dbReference type="NCBI Taxonomy" id="386267"/>
    <lineage>
        <taxon>Eukaryota</taxon>
        <taxon>Metazoa</taxon>
        <taxon>Chordata</taxon>
        <taxon>Craniata</taxon>
        <taxon>Vertebrata</taxon>
        <taxon>Euteleostomi</taxon>
        <taxon>Amphibia</taxon>
        <taxon>Batrachia</taxon>
        <taxon>Anura</taxon>
        <taxon>Neobatrachia</taxon>
        <taxon>Ranoidea</taxon>
        <taxon>Ranidae</taxon>
        <taxon>Staurois</taxon>
    </lineage>
</organism>
<name>A0ABN9B026_9NEOB</name>
<feature type="region of interest" description="Disordered" evidence="1">
    <location>
        <begin position="1"/>
        <end position="25"/>
    </location>
</feature>
<reference evidence="2" key="1">
    <citation type="submission" date="2023-05" db="EMBL/GenBank/DDBJ databases">
        <authorList>
            <person name="Stuckert A."/>
        </authorList>
    </citation>
    <scope>NUCLEOTIDE SEQUENCE</scope>
</reference>
<feature type="non-terminal residue" evidence="2">
    <location>
        <position position="1"/>
    </location>
</feature>
<dbReference type="EMBL" id="CATNWA010001981">
    <property type="protein sequence ID" value="CAI9541659.1"/>
    <property type="molecule type" value="Genomic_DNA"/>
</dbReference>
<evidence type="ECO:0000313" key="2">
    <source>
        <dbReference type="EMBL" id="CAI9541659.1"/>
    </source>
</evidence>
<evidence type="ECO:0000256" key="1">
    <source>
        <dbReference type="SAM" id="MobiDB-lite"/>
    </source>
</evidence>
<gene>
    <name evidence="2" type="ORF">SPARVUS_LOCUS1969684</name>
</gene>
<dbReference type="Proteomes" id="UP001162483">
    <property type="component" value="Unassembled WGS sequence"/>
</dbReference>